<reference evidence="11 12" key="1">
    <citation type="submission" date="2015-03" db="EMBL/GenBank/DDBJ databases">
        <title>Draft genome sequences of two protease-producing strains of Arsukibacterium isolated from two cold and alkaline environments.</title>
        <authorList>
            <person name="Lylloff J.E."/>
            <person name="Skov L.B."/>
            <person name="Jepsen M."/>
            <person name="Hallin P.F."/>
            <person name="Sorensen S.J."/>
            <person name="Stougaard P."/>
            <person name="Glaring M.A."/>
        </authorList>
    </citation>
    <scope>NUCLEOTIDE SEQUENCE [LARGE SCALE GENOMIC DNA]</scope>
    <source>
        <strain evidence="11 12">GCM72</strain>
    </source>
</reference>
<dbReference type="UniPathway" id="UPA00241">
    <property type="reaction ID" value="UER00355"/>
</dbReference>
<evidence type="ECO:0000256" key="7">
    <source>
        <dbReference type="ARBA" id="ARBA00022993"/>
    </source>
</evidence>
<evidence type="ECO:0000259" key="10">
    <source>
        <dbReference type="Pfam" id="PF01467"/>
    </source>
</evidence>
<dbReference type="GO" id="GO:0005737">
    <property type="term" value="C:cytoplasm"/>
    <property type="evidence" value="ECO:0007669"/>
    <property type="project" value="UniProtKB-SubCell"/>
</dbReference>
<dbReference type="OrthoDB" id="9806661at2"/>
<dbReference type="AlphaFoldDB" id="A0A0M2V7D2"/>
<dbReference type="SUPFAM" id="SSF52374">
    <property type="entry name" value="Nucleotidylyl transferase"/>
    <property type="match status" value="1"/>
</dbReference>
<dbReference type="CDD" id="cd02163">
    <property type="entry name" value="PPAT"/>
    <property type="match status" value="1"/>
</dbReference>
<feature type="binding site" evidence="9">
    <location>
        <position position="10"/>
    </location>
    <ligand>
        <name>substrate</name>
    </ligand>
</feature>
<dbReference type="Pfam" id="PF01467">
    <property type="entry name" value="CTP_transf_like"/>
    <property type="match status" value="1"/>
</dbReference>
<dbReference type="Proteomes" id="UP000034228">
    <property type="component" value="Unassembled WGS sequence"/>
</dbReference>
<dbReference type="PANTHER" id="PTHR21342">
    <property type="entry name" value="PHOSPHOPANTETHEINE ADENYLYLTRANSFERASE"/>
    <property type="match status" value="1"/>
</dbReference>
<accession>A0A0M2V7D2</accession>
<dbReference type="EC" id="2.7.7.3" evidence="9"/>
<comment type="pathway">
    <text evidence="9">Cofactor biosynthesis; coenzyme A biosynthesis; CoA from (R)-pantothenate: step 4/5.</text>
</comment>
<feature type="binding site" evidence="9">
    <location>
        <position position="18"/>
    </location>
    <ligand>
        <name>ATP</name>
        <dbReference type="ChEBI" id="CHEBI:30616"/>
    </ligand>
</feature>
<dbReference type="GO" id="GO:0004595">
    <property type="term" value="F:pantetheine-phosphate adenylyltransferase activity"/>
    <property type="evidence" value="ECO:0007669"/>
    <property type="project" value="UniProtKB-UniRule"/>
</dbReference>
<dbReference type="GO" id="GO:0015937">
    <property type="term" value="P:coenzyme A biosynthetic process"/>
    <property type="evidence" value="ECO:0007669"/>
    <property type="project" value="UniProtKB-UniRule"/>
</dbReference>
<comment type="cofactor">
    <cofactor evidence="9">
        <name>Mg(2+)</name>
        <dbReference type="ChEBI" id="CHEBI:18420"/>
    </cofactor>
</comment>
<evidence type="ECO:0000256" key="2">
    <source>
        <dbReference type="ARBA" id="ARBA00022679"/>
    </source>
</evidence>
<proteinExistence type="inferred from homology"/>
<keyword evidence="2 9" id="KW-0808">Transferase</keyword>
<feature type="binding site" evidence="9">
    <location>
        <begin position="124"/>
        <end position="130"/>
    </location>
    <ligand>
        <name>ATP</name>
        <dbReference type="ChEBI" id="CHEBI:30616"/>
    </ligand>
</feature>
<dbReference type="PRINTS" id="PR01020">
    <property type="entry name" value="LPSBIOSNTHSS"/>
</dbReference>
<dbReference type="InterPro" id="IPR004821">
    <property type="entry name" value="Cyt_trans-like"/>
</dbReference>
<feature type="domain" description="Cytidyltransferase-like" evidence="10">
    <location>
        <begin position="6"/>
        <end position="134"/>
    </location>
</feature>
<keyword evidence="12" id="KW-1185">Reference proteome</keyword>
<comment type="similarity">
    <text evidence="9">Belongs to the bacterial CoaD family.</text>
</comment>
<evidence type="ECO:0000256" key="8">
    <source>
        <dbReference type="ARBA" id="ARBA00029346"/>
    </source>
</evidence>
<keyword evidence="4 9" id="KW-0547">Nucleotide-binding</keyword>
<evidence type="ECO:0000256" key="1">
    <source>
        <dbReference type="ARBA" id="ARBA00022490"/>
    </source>
</evidence>
<evidence type="ECO:0000313" key="12">
    <source>
        <dbReference type="Proteomes" id="UP000034228"/>
    </source>
</evidence>
<keyword evidence="7 9" id="KW-0173">Coenzyme A biosynthesis</keyword>
<comment type="subcellular location">
    <subcellularLocation>
        <location evidence="9">Cytoplasm</location>
    </subcellularLocation>
</comment>
<dbReference type="InterPro" id="IPR001980">
    <property type="entry name" value="PPAT"/>
</dbReference>
<dbReference type="EMBL" id="LAHO01000004">
    <property type="protein sequence ID" value="KKO46319.1"/>
    <property type="molecule type" value="Genomic_DNA"/>
</dbReference>
<dbReference type="STRING" id="336831.WG68_05995"/>
<name>A0A0M2V7D2_9GAMM</name>
<dbReference type="GO" id="GO:0005524">
    <property type="term" value="F:ATP binding"/>
    <property type="evidence" value="ECO:0007669"/>
    <property type="project" value="UniProtKB-KW"/>
</dbReference>
<evidence type="ECO:0000256" key="3">
    <source>
        <dbReference type="ARBA" id="ARBA00022695"/>
    </source>
</evidence>
<dbReference type="NCBIfam" id="TIGR01510">
    <property type="entry name" value="coaD_prev_kdtB"/>
    <property type="match status" value="1"/>
</dbReference>
<evidence type="ECO:0000313" key="11">
    <source>
        <dbReference type="EMBL" id="KKO46319.1"/>
    </source>
</evidence>
<evidence type="ECO:0000256" key="9">
    <source>
        <dbReference type="HAMAP-Rule" id="MF_00151"/>
    </source>
</evidence>
<dbReference type="NCBIfam" id="TIGR00125">
    <property type="entry name" value="cyt_tran_rel"/>
    <property type="match status" value="1"/>
</dbReference>
<dbReference type="PANTHER" id="PTHR21342:SF1">
    <property type="entry name" value="PHOSPHOPANTETHEINE ADENYLYLTRANSFERASE"/>
    <property type="match status" value="1"/>
</dbReference>
<comment type="caution">
    <text evidence="11">The sequence shown here is derived from an EMBL/GenBank/DDBJ whole genome shotgun (WGS) entry which is preliminary data.</text>
</comment>
<comment type="function">
    <text evidence="9">Reversibly transfers an adenylyl group from ATP to 4'-phosphopantetheine, yielding dephospho-CoA (dPCoA) and pyrophosphate.</text>
</comment>
<feature type="binding site" evidence="9">
    <location>
        <position position="99"/>
    </location>
    <ligand>
        <name>ATP</name>
        <dbReference type="ChEBI" id="CHEBI:30616"/>
    </ligand>
</feature>
<feature type="binding site" evidence="9">
    <location>
        <position position="88"/>
    </location>
    <ligand>
        <name>substrate</name>
    </ligand>
</feature>
<dbReference type="PATRIC" id="fig|336831.14.peg.2941"/>
<evidence type="ECO:0000256" key="4">
    <source>
        <dbReference type="ARBA" id="ARBA00022741"/>
    </source>
</evidence>
<protein>
    <recommendedName>
        <fullName evidence="9">Phosphopantetheine adenylyltransferase</fullName>
        <ecNumber evidence="9">2.7.7.3</ecNumber>
    </recommendedName>
    <alternativeName>
        <fullName evidence="9">Dephospho-CoA pyrophosphorylase</fullName>
    </alternativeName>
    <alternativeName>
        <fullName evidence="9">Pantetheine-phosphate adenylyltransferase</fullName>
        <shortName evidence="9">PPAT</shortName>
    </alternativeName>
</protein>
<feature type="site" description="Transition state stabilizer" evidence="9">
    <location>
        <position position="18"/>
    </location>
</feature>
<sequence>MKVKAIYPGTFDPLTNGHSDLVLRAARLFDAVVVGVAANPSKQPLFSLAERVKLAEQAFADCANVQVIGFSGLLAQFAKEQHAQVLLRGVRAVADYEYEFQLASMNRQLNPELDSLFMTPSEKNTFISSTLVKEVCRHGGDVSSFVPAHVERALQAKFAKA</sequence>
<dbReference type="InterPro" id="IPR014729">
    <property type="entry name" value="Rossmann-like_a/b/a_fold"/>
</dbReference>
<dbReference type="HAMAP" id="MF_00151">
    <property type="entry name" value="PPAT_bact"/>
    <property type="match status" value="1"/>
</dbReference>
<feature type="binding site" evidence="9">
    <location>
        <position position="74"/>
    </location>
    <ligand>
        <name>substrate</name>
    </ligand>
</feature>
<keyword evidence="6 9" id="KW-0460">Magnesium</keyword>
<keyword evidence="3 9" id="KW-0548">Nucleotidyltransferase</keyword>
<evidence type="ECO:0000256" key="5">
    <source>
        <dbReference type="ARBA" id="ARBA00022840"/>
    </source>
</evidence>
<evidence type="ECO:0000256" key="6">
    <source>
        <dbReference type="ARBA" id="ARBA00022842"/>
    </source>
</evidence>
<organism evidence="11 12">
    <name type="scientific">Arsukibacterium ikkense</name>
    <dbReference type="NCBI Taxonomy" id="336831"/>
    <lineage>
        <taxon>Bacteria</taxon>
        <taxon>Pseudomonadati</taxon>
        <taxon>Pseudomonadota</taxon>
        <taxon>Gammaproteobacteria</taxon>
        <taxon>Chromatiales</taxon>
        <taxon>Chromatiaceae</taxon>
        <taxon>Arsukibacterium</taxon>
    </lineage>
</organism>
<dbReference type="Gene3D" id="3.40.50.620">
    <property type="entry name" value="HUPs"/>
    <property type="match status" value="1"/>
</dbReference>
<keyword evidence="1 9" id="KW-0963">Cytoplasm</keyword>
<feature type="binding site" evidence="9">
    <location>
        <begin position="89"/>
        <end position="91"/>
    </location>
    <ligand>
        <name>ATP</name>
        <dbReference type="ChEBI" id="CHEBI:30616"/>
    </ligand>
</feature>
<comment type="catalytic activity">
    <reaction evidence="8 9">
        <text>(R)-4'-phosphopantetheine + ATP + H(+) = 3'-dephospho-CoA + diphosphate</text>
        <dbReference type="Rhea" id="RHEA:19801"/>
        <dbReference type="ChEBI" id="CHEBI:15378"/>
        <dbReference type="ChEBI" id="CHEBI:30616"/>
        <dbReference type="ChEBI" id="CHEBI:33019"/>
        <dbReference type="ChEBI" id="CHEBI:57328"/>
        <dbReference type="ChEBI" id="CHEBI:61723"/>
        <dbReference type="EC" id="2.7.7.3"/>
    </reaction>
</comment>
<keyword evidence="5 9" id="KW-0067">ATP-binding</keyword>
<comment type="subunit">
    <text evidence="9">Homohexamer.</text>
</comment>
<dbReference type="RefSeq" id="WP_046556760.1">
    <property type="nucleotide sequence ID" value="NZ_LAHO01000004.1"/>
</dbReference>
<feature type="binding site" evidence="9">
    <location>
        <position position="42"/>
    </location>
    <ligand>
        <name>substrate</name>
    </ligand>
</feature>
<feature type="binding site" evidence="9">
    <location>
        <begin position="10"/>
        <end position="11"/>
    </location>
    <ligand>
        <name>ATP</name>
        <dbReference type="ChEBI" id="CHEBI:30616"/>
    </ligand>
</feature>
<gene>
    <name evidence="9" type="primary">coaD</name>
    <name evidence="11" type="ORF">WG68_05995</name>
</gene>